<comment type="caution">
    <text evidence="2">The sequence shown here is derived from an EMBL/GenBank/DDBJ whole genome shotgun (WGS) entry which is preliminary data.</text>
</comment>
<dbReference type="EMBL" id="JBHFFA010000004">
    <property type="protein sequence ID" value="KAL2628648.1"/>
    <property type="molecule type" value="Genomic_DNA"/>
</dbReference>
<evidence type="ECO:0000313" key="3">
    <source>
        <dbReference type="Proteomes" id="UP001605036"/>
    </source>
</evidence>
<name>A0ABD1YD32_9MARC</name>
<proteinExistence type="predicted"/>
<sequence length="105" mass="11744">MQAKGEVRARRRSTTDVGSAAMGSVRDRKSSKRHKSSRDATSDWPPSDPLAETSCYDLESEAVRLNDLVKQVNDSNYWILASIERSRLSSGCIRDQLLFLATQVL</sequence>
<gene>
    <name evidence="2" type="ORF">R1flu_013334</name>
</gene>
<organism evidence="2 3">
    <name type="scientific">Riccia fluitans</name>
    <dbReference type="NCBI Taxonomy" id="41844"/>
    <lineage>
        <taxon>Eukaryota</taxon>
        <taxon>Viridiplantae</taxon>
        <taxon>Streptophyta</taxon>
        <taxon>Embryophyta</taxon>
        <taxon>Marchantiophyta</taxon>
        <taxon>Marchantiopsida</taxon>
        <taxon>Marchantiidae</taxon>
        <taxon>Marchantiales</taxon>
        <taxon>Ricciaceae</taxon>
        <taxon>Riccia</taxon>
    </lineage>
</organism>
<feature type="region of interest" description="Disordered" evidence="1">
    <location>
        <begin position="1"/>
        <end position="50"/>
    </location>
</feature>
<protein>
    <submittedName>
        <fullName evidence="2">Uncharacterized protein</fullName>
    </submittedName>
</protein>
<evidence type="ECO:0000313" key="2">
    <source>
        <dbReference type="EMBL" id="KAL2628648.1"/>
    </source>
</evidence>
<accession>A0ABD1YD32</accession>
<evidence type="ECO:0000256" key="1">
    <source>
        <dbReference type="SAM" id="MobiDB-lite"/>
    </source>
</evidence>
<reference evidence="2 3" key="1">
    <citation type="submission" date="2024-09" db="EMBL/GenBank/DDBJ databases">
        <title>Chromosome-scale assembly of Riccia fluitans.</title>
        <authorList>
            <person name="Paukszto L."/>
            <person name="Sawicki J."/>
            <person name="Karawczyk K."/>
            <person name="Piernik-Szablinska J."/>
            <person name="Szczecinska M."/>
            <person name="Mazdziarz M."/>
        </authorList>
    </citation>
    <scope>NUCLEOTIDE SEQUENCE [LARGE SCALE GENOMIC DNA]</scope>
    <source>
        <strain evidence="2">Rf_01</strain>
        <tissue evidence="2">Aerial parts of the thallus</tissue>
    </source>
</reference>
<dbReference type="Proteomes" id="UP001605036">
    <property type="component" value="Unassembled WGS sequence"/>
</dbReference>
<keyword evidence="3" id="KW-1185">Reference proteome</keyword>
<dbReference type="AlphaFoldDB" id="A0ABD1YD32"/>